<accession>A0A3B0VG49</accession>
<dbReference type="GO" id="GO:0016020">
    <property type="term" value="C:membrane"/>
    <property type="evidence" value="ECO:0007669"/>
    <property type="project" value="UniProtKB-SubCell"/>
</dbReference>
<sequence>MDSMLIITVSLAFGLSFLFALGGIGAAVALVPVLHWLGVPFAAAKPIGLMVNTLSLSGASYTNIKHKRLDFRMGIPIIIASAIMAPLGAWCTQIIPKEVVMVVFVLFILFSGTMLLFFRSKKYEKNFRDDRPVAAPAAIGAAAGFLSGLLGVGGGGLISPLLIFMGFNPKRVAAITAFVVPFSSIIGFIAYAAMGTVDWRILIFASLAAYVGGFLGTSFMQGRMKPGTVKKFLGVVLLGLAVKMIMGMF</sequence>
<proteinExistence type="predicted"/>
<feature type="transmembrane region" description="Helical" evidence="5">
    <location>
        <begin position="99"/>
        <end position="118"/>
    </location>
</feature>
<dbReference type="PANTHER" id="PTHR43701:SF2">
    <property type="entry name" value="MEMBRANE TRANSPORTER PROTEIN YJNA-RELATED"/>
    <property type="match status" value="1"/>
</dbReference>
<comment type="subcellular location">
    <subcellularLocation>
        <location evidence="1">Membrane</location>
        <topology evidence="1">Multi-pass membrane protein</topology>
    </subcellularLocation>
</comment>
<dbReference type="PANTHER" id="PTHR43701">
    <property type="entry name" value="MEMBRANE TRANSPORTER PROTEIN MJ0441-RELATED"/>
    <property type="match status" value="1"/>
</dbReference>
<keyword evidence="2 5" id="KW-0812">Transmembrane</keyword>
<evidence type="ECO:0000256" key="3">
    <source>
        <dbReference type="ARBA" id="ARBA00022989"/>
    </source>
</evidence>
<feature type="transmembrane region" description="Helical" evidence="5">
    <location>
        <begin position="138"/>
        <end position="165"/>
    </location>
</feature>
<dbReference type="AlphaFoldDB" id="A0A3B0VG49"/>
<reference evidence="6" key="1">
    <citation type="submission" date="2018-06" db="EMBL/GenBank/DDBJ databases">
        <authorList>
            <person name="Zhirakovskaya E."/>
        </authorList>
    </citation>
    <scope>NUCLEOTIDE SEQUENCE</scope>
</reference>
<evidence type="ECO:0000256" key="4">
    <source>
        <dbReference type="ARBA" id="ARBA00023136"/>
    </source>
</evidence>
<keyword evidence="4 5" id="KW-0472">Membrane</keyword>
<feature type="transmembrane region" description="Helical" evidence="5">
    <location>
        <begin position="199"/>
        <end position="220"/>
    </location>
</feature>
<keyword evidence="3 5" id="KW-1133">Transmembrane helix</keyword>
<evidence type="ECO:0000313" key="6">
    <source>
        <dbReference type="EMBL" id="VAW41901.1"/>
    </source>
</evidence>
<dbReference type="Pfam" id="PF01925">
    <property type="entry name" value="TauE"/>
    <property type="match status" value="1"/>
</dbReference>
<gene>
    <name evidence="6" type="ORF">MNBD_DELTA03-721</name>
</gene>
<evidence type="ECO:0000256" key="5">
    <source>
        <dbReference type="SAM" id="Phobius"/>
    </source>
</evidence>
<protein>
    <recommendedName>
        <fullName evidence="7">Membrane transporter protein</fullName>
    </recommendedName>
</protein>
<feature type="transmembrane region" description="Helical" evidence="5">
    <location>
        <begin position="172"/>
        <end position="193"/>
    </location>
</feature>
<evidence type="ECO:0000256" key="1">
    <source>
        <dbReference type="ARBA" id="ARBA00004141"/>
    </source>
</evidence>
<evidence type="ECO:0000256" key="2">
    <source>
        <dbReference type="ARBA" id="ARBA00022692"/>
    </source>
</evidence>
<dbReference type="InterPro" id="IPR051598">
    <property type="entry name" value="TSUP/Inactive_protease-like"/>
</dbReference>
<organism evidence="6">
    <name type="scientific">hydrothermal vent metagenome</name>
    <dbReference type="NCBI Taxonomy" id="652676"/>
    <lineage>
        <taxon>unclassified sequences</taxon>
        <taxon>metagenomes</taxon>
        <taxon>ecological metagenomes</taxon>
    </lineage>
</organism>
<evidence type="ECO:0008006" key="7">
    <source>
        <dbReference type="Google" id="ProtNLM"/>
    </source>
</evidence>
<feature type="transmembrane region" description="Helical" evidence="5">
    <location>
        <begin position="73"/>
        <end position="92"/>
    </location>
</feature>
<name>A0A3B0VG49_9ZZZZ</name>
<dbReference type="EMBL" id="UOEX01000404">
    <property type="protein sequence ID" value="VAW41901.1"/>
    <property type="molecule type" value="Genomic_DNA"/>
</dbReference>
<dbReference type="InterPro" id="IPR002781">
    <property type="entry name" value="TM_pro_TauE-like"/>
</dbReference>